<dbReference type="Pfam" id="PF12819">
    <property type="entry name" value="Malectin_like"/>
    <property type="match status" value="1"/>
</dbReference>
<dbReference type="PANTHER" id="PTHR34590">
    <property type="entry name" value="OS03G0124300 PROTEIN-RELATED"/>
    <property type="match status" value="1"/>
</dbReference>
<name>A0A2N9HXP3_FAGSY</name>
<dbReference type="SMART" id="SM00220">
    <property type="entry name" value="S_TKc"/>
    <property type="match status" value="1"/>
</dbReference>
<dbReference type="PROSITE" id="PS50011">
    <property type="entry name" value="PROTEIN_KINASE_DOM"/>
    <property type="match status" value="1"/>
</dbReference>
<keyword evidence="10 13" id="KW-0472">Membrane</keyword>
<evidence type="ECO:0000256" key="13">
    <source>
        <dbReference type="SAM" id="Phobius"/>
    </source>
</evidence>
<evidence type="ECO:0000256" key="10">
    <source>
        <dbReference type="ARBA" id="ARBA00023136"/>
    </source>
</evidence>
<dbReference type="AlphaFoldDB" id="A0A2N9HXP3"/>
<dbReference type="FunFam" id="2.60.120.430:FF:000003">
    <property type="entry name" value="FERONIA receptor-like kinase"/>
    <property type="match status" value="1"/>
</dbReference>
<dbReference type="InterPro" id="IPR000719">
    <property type="entry name" value="Prot_kinase_dom"/>
</dbReference>
<keyword evidence="5" id="KW-0732">Signal</keyword>
<keyword evidence="9 13" id="KW-1133">Transmembrane helix</keyword>
<dbReference type="InterPro" id="IPR045272">
    <property type="entry name" value="ANXUR1/2-like"/>
</dbReference>
<dbReference type="Pfam" id="PF07714">
    <property type="entry name" value="PK_Tyr_Ser-Thr"/>
    <property type="match status" value="1"/>
</dbReference>
<proteinExistence type="predicted"/>
<protein>
    <recommendedName>
        <fullName evidence="14">Protein kinase domain-containing protein</fullName>
    </recommendedName>
</protein>
<dbReference type="Gene3D" id="1.10.510.10">
    <property type="entry name" value="Transferase(Phosphotransferase) domain 1"/>
    <property type="match status" value="1"/>
</dbReference>
<evidence type="ECO:0000256" key="6">
    <source>
        <dbReference type="ARBA" id="ARBA00022741"/>
    </source>
</evidence>
<keyword evidence="4 13" id="KW-0812">Transmembrane</keyword>
<evidence type="ECO:0000256" key="5">
    <source>
        <dbReference type="ARBA" id="ARBA00022729"/>
    </source>
</evidence>
<keyword evidence="11" id="KW-0325">Glycoprotein</keyword>
<dbReference type="GO" id="GO:0005524">
    <property type="term" value="F:ATP binding"/>
    <property type="evidence" value="ECO:0007669"/>
    <property type="project" value="UniProtKB-KW"/>
</dbReference>
<evidence type="ECO:0000313" key="15">
    <source>
        <dbReference type="EMBL" id="SPD16875.1"/>
    </source>
</evidence>
<dbReference type="InterPro" id="IPR001245">
    <property type="entry name" value="Ser-Thr/Tyr_kinase_cat_dom"/>
</dbReference>
<evidence type="ECO:0000256" key="8">
    <source>
        <dbReference type="ARBA" id="ARBA00022840"/>
    </source>
</evidence>
<keyword evidence="7" id="KW-0418">Kinase</keyword>
<evidence type="ECO:0000256" key="12">
    <source>
        <dbReference type="SAM" id="MobiDB-lite"/>
    </source>
</evidence>
<keyword evidence="3" id="KW-0808">Transferase</keyword>
<feature type="region of interest" description="Disordered" evidence="12">
    <location>
        <begin position="407"/>
        <end position="434"/>
    </location>
</feature>
<comment type="subcellular location">
    <subcellularLocation>
        <location evidence="1">Membrane</location>
        <topology evidence="1">Single-pass type I membrane protein</topology>
    </subcellularLocation>
</comment>
<dbReference type="InterPro" id="IPR011009">
    <property type="entry name" value="Kinase-like_dom_sf"/>
</dbReference>
<dbReference type="FunFam" id="1.10.510.10:FF:000252">
    <property type="entry name" value="Receptor-like protein kinase FERONIA"/>
    <property type="match status" value="1"/>
</dbReference>
<feature type="transmembrane region" description="Helical" evidence="13">
    <location>
        <begin position="7"/>
        <end position="27"/>
    </location>
</feature>
<dbReference type="SUPFAM" id="SSF56112">
    <property type="entry name" value="Protein kinase-like (PK-like)"/>
    <property type="match status" value="1"/>
</dbReference>
<keyword evidence="2" id="KW-0723">Serine/threonine-protein kinase</keyword>
<evidence type="ECO:0000256" key="11">
    <source>
        <dbReference type="ARBA" id="ARBA00023180"/>
    </source>
</evidence>
<dbReference type="InterPro" id="IPR024788">
    <property type="entry name" value="Malectin-like_Carb-bd_dom"/>
</dbReference>
<dbReference type="FunFam" id="2.60.120.430:FF:000007">
    <property type="entry name" value="FERONIA receptor-like kinase"/>
    <property type="match status" value="1"/>
</dbReference>
<sequence length="839" mass="94142">MQSSYKLYVLLFSVSIFFNYLTISITGKSNSTYSPIVLNCGSSGNSTDPDGRDWTGDVDVASKLVTLQQSNNIFIVSNSQASSVDHVPYNTARIFDSQFTYTFHVSPGQKFIRLYFYPSTYYSSTYQENFDMSKAFFTVTSGPFTLLRNFSASLTADSTGTKFLVKEFCVNVPQDQKQVNITFTPSKNTSYAFINGIEIVSMPTSLYYSQSQIQNNTALEMVHRLNVGGSSISPIKDSGMMFRKWVDDTNYSLPSNVNRIRANGAIQIKYTSIPAYTAPEQVYQTARTTTSNKRYNLTWRLPVDTGFIYLVRLHFCEIRSEVKERGESGFQISIGNQTVETSADVITWSGGQGIPVYRDYVVNITNEKSKGRSKTTSLFIELRPNANSSAGHSPAILNGLELFKLNKPEVNPPTTQKPSAPKPEKYSKATKSRMRAKPIKTKIPPILIEGLCRRFSLQELRTAANNFDRNLIIGKGGSCTVYKGFHEFKTEIEMLSKLRHPHLVSLIGYCSDERVMIIVYDFMPHGALRDHLYNTDNPPLCWKQRLEICIGAARGLLYLHEGDKHAIIHRDVKTNNILLDENWASKVSDFGLSRLGPTRLSRSHVTTDVKGTFGYLDPEYYWTSHLTVKSDVYGFGVVLFEVLCAREAVDMGLDDEQQSLAPWARQCFEDSTLDQIIDPNLIGQIAPECLEIYTNIAYRCLSEDRNQRPTMVEVLGALEYAMELQEIADAGAHAIIINEEVPLSVGGNLVVSRPPINGDLVHSCPTIWKKSSSHKELLRFLSERVGLKWVKSPKLGCCFATPEYNRLPTVHVQLPNLNSCGPYTTPGKFLIEIMKGEAP</sequence>
<dbReference type="EMBL" id="OIVN01004353">
    <property type="protein sequence ID" value="SPD16875.1"/>
    <property type="molecule type" value="Genomic_DNA"/>
</dbReference>
<evidence type="ECO:0000259" key="14">
    <source>
        <dbReference type="PROSITE" id="PS50011"/>
    </source>
</evidence>
<feature type="domain" description="Protein kinase" evidence="14">
    <location>
        <begin position="415"/>
        <end position="721"/>
    </location>
</feature>
<dbReference type="Gene3D" id="3.30.200.20">
    <property type="entry name" value="Phosphorylase Kinase, domain 1"/>
    <property type="match status" value="2"/>
</dbReference>
<dbReference type="PROSITE" id="PS00108">
    <property type="entry name" value="PROTEIN_KINASE_ST"/>
    <property type="match status" value="1"/>
</dbReference>
<dbReference type="InterPro" id="IPR008271">
    <property type="entry name" value="Ser/Thr_kinase_AS"/>
</dbReference>
<reference evidence="15" key="1">
    <citation type="submission" date="2018-02" db="EMBL/GenBank/DDBJ databases">
        <authorList>
            <person name="Cohen D.B."/>
            <person name="Kent A.D."/>
        </authorList>
    </citation>
    <scope>NUCLEOTIDE SEQUENCE</scope>
</reference>
<dbReference type="GO" id="GO:0004674">
    <property type="term" value="F:protein serine/threonine kinase activity"/>
    <property type="evidence" value="ECO:0007669"/>
    <property type="project" value="UniProtKB-KW"/>
</dbReference>
<evidence type="ECO:0000256" key="3">
    <source>
        <dbReference type="ARBA" id="ARBA00022679"/>
    </source>
</evidence>
<dbReference type="Gene3D" id="2.60.120.430">
    <property type="entry name" value="Galactose-binding lectin"/>
    <property type="match status" value="2"/>
</dbReference>
<accession>A0A2N9HXP3</accession>
<evidence type="ECO:0000256" key="9">
    <source>
        <dbReference type="ARBA" id="ARBA00022989"/>
    </source>
</evidence>
<evidence type="ECO:0000256" key="1">
    <source>
        <dbReference type="ARBA" id="ARBA00004479"/>
    </source>
</evidence>
<organism evidence="15">
    <name type="scientific">Fagus sylvatica</name>
    <name type="common">Beechnut</name>
    <dbReference type="NCBI Taxonomy" id="28930"/>
    <lineage>
        <taxon>Eukaryota</taxon>
        <taxon>Viridiplantae</taxon>
        <taxon>Streptophyta</taxon>
        <taxon>Embryophyta</taxon>
        <taxon>Tracheophyta</taxon>
        <taxon>Spermatophyta</taxon>
        <taxon>Magnoliopsida</taxon>
        <taxon>eudicotyledons</taxon>
        <taxon>Gunneridae</taxon>
        <taxon>Pentapetalae</taxon>
        <taxon>rosids</taxon>
        <taxon>fabids</taxon>
        <taxon>Fagales</taxon>
        <taxon>Fagaceae</taxon>
        <taxon>Fagus</taxon>
    </lineage>
</organism>
<dbReference type="CDD" id="cd14066">
    <property type="entry name" value="STKc_IRAK"/>
    <property type="match status" value="1"/>
</dbReference>
<keyword evidence="6" id="KW-0547">Nucleotide-binding</keyword>
<dbReference type="PANTHER" id="PTHR34590:SF15">
    <property type="entry name" value="PROTEIN KINASE DOMAIN-CONTAINING PROTEIN"/>
    <property type="match status" value="1"/>
</dbReference>
<dbReference type="GO" id="GO:0010038">
    <property type="term" value="P:response to metal ion"/>
    <property type="evidence" value="ECO:0007669"/>
    <property type="project" value="UniProtKB-ARBA"/>
</dbReference>
<evidence type="ECO:0000256" key="4">
    <source>
        <dbReference type="ARBA" id="ARBA00022692"/>
    </source>
</evidence>
<evidence type="ECO:0000256" key="7">
    <source>
        <dbReference type="ARBA" id="ARBA00022777"/>
    </source>
</evidence>
<gene>
    <name evidence="15" type="ORF">FSB_LOCUS44757</name>
</gene>
<keyword evidence="8" id="KW-0067">ATP-binding</keyword>
<dbReference type="GO" id="GO:0004714">
    <property type="term" value="F:transmembrane receptor protein tyrosine kinase activity"/>
    <property type="evidence" value="ECO:0007669"/>
    <property type="project" value="InterPro"/>
</dbReference>
<evidence type="ECO:0000256" key="2">
    <source>
        <dbReference type="ARBA" id="ARBA00022527"/>
    </source>
</evidence>
<dbReference type="GO" id="GO:0016020">
    <property type="term" value="C:membrane"/>
    <property type="evidence" value="ECO:0007669"/>
    <property type="project" value="UniProtKB-SubCell"/>
</dbReference>